<reference evidence="1 2" key="1">
    <citation type="submission" date="2019-03" db="EMBL/GenBank/DDBJ databases">
        <title>Single cell metagenomics reveals metabolic interactions within the superorganism composed of flagellate Streblomastix strix and complex community of Bacteroidetes bacteria on its surface.</title>
        <authorList>
            <person name="Treitli S.C."/>
            <person name="Kolisko M."/>
            <person name="Husnik F."/>
            <person name="Keeling P."/>
            <person name="Hampl V."/>
        </authorList>
    </citation>
    <scope>NUCLEOTIDE SEQUENCE [LARGE SCALE GENOMIC DNA]</scope>
    <source>
        <strain evidence="1">St1</strain>
    </source>
</reference>
<protein>
    <recommendedName>
        <fullName evidence="3">SGNH hydrolase-type esterase domain-containing protein</fullName>
    </recommendedName>
</protein>
<name>A0A5M8NZZ6_9BACT</name>
<dbReference type="SUPFAM" id="SSF52266">
    <property type="entry name" value="SGNH hydrolase"/>
    <property type="match status" value="1"/>
</dbReference>
<dbReference type="AlphaFoldDB" id="A0A5M8NZZ6"/>
<dbReference type="Gene3D" id="2.60.120.1360">
    <property type="match status" value="1"/>
</dbReference>
<sequence length="477" mass="53913">MQANRTFLFIILVLTLLSFVSIFFPEEGIAVGGQKLYFLTMDDIASDSSSNQETDALVRVQEIEESLRQDSVYTDSLAAFVRFFDEHPSRISLPQNNYHYFDSLFQALETCEAMQKNIHILHYGDSQIEGDRITSSIRQNLQAKFGGNGPGLLPAVQTIPSAVVGQTVSKNMAHYIISGSFKNKAPHNRYGVLGQVDMSAGENSISIFSRNLKDTFNNVKEFQTVRLFTGRAKNFKARFNTRNESPQVEIEEQPPLKIFSWQLKKPAKQCTFRLSGAGEIYGISLEGLSGVSVDNIPFRGSSGTFFSSMDSIVMSSLYKELNVKLILLEFGGNVMPVIRDTTAIMHYQKQMVKQIRYLKKLQPDACILLIGPADMSKKVRGKLQTYPFLEEVISALKAAALENDAAFWNMYEVMGGHNSMIDWVKSAPKLAAPDYIHFTNKGAERIAHLFYESLMVYYNYYCFEKEHRIDQQQNAEE</sequence>
<dbReference type="Gene3D" id="3.40.50.1110">
    <property type="entry name" value="SGNH hydrolase"/>
    <property type="match status" value="1"/>
</dbReference>
<dbReference type="GO" id="GO:0016788">
    <property type="term" value="F:hydrolase activity, acting on ester bonds"/>
    <property type="evidence" value="ECO:0007669"/>
    <property type="project" value="UniProtKB-ARBA"/>
</dbReference>
<proteinExistence type="predicted"/>
<dbReference type="EMBL" id="SNRX01000015">
    <property type="protein sequence ID" value="KAA6301690.1"/>
    <property type="molecule type" value="Genomic_DNA"/>
</dbReference>
<organism evidence="1 2">
    <name type="scientific">Candidatus Ordinivivax streblomastigis</name>
    <dbReference type="NCBI Taxonomy" id="2540710"/>
    <lineage>
        <taxon>Bacteria</taxon>
        <taxon>Pseudomonadati</taxon>
        <taxon>Bacteroidota</taxon>
        <taxon>Bacteroidia</taxon>
        <taxon>Bacteroidales</taxon>
        <taxon>Candidatus Ordinivivax</taxon>
    </lineage>
</organism>
<evidence type="ECO:0008006" key="3">
    <source>
        <dbReference type="Google" id="ProtNLM"/>
    </source>
</evidence>
<evidence type="ECO:0000313" key="1">
    <source>
        <dbReference type="EMBL" id="KAA6301690.1"/>
    </source>
</evidence>
<gene>
    <name evidence="1" type="ORF">EZS26_002155</name>
</gene>
<dbReference type="Proteomes" id="UP000324575">
    <property type="component" value="Unassembled WGS sequence"/>
</dbReference>
<accession>A0A5M8NZZ6</accession>
<evidence type="ECO:0000313" key="2">
    <source>
        <dbReference type="Proteomes" id="UP000324575"/>
    </source>
</evidence>
<comment type="caution">
    <text evidence="1">The sequence shown here is derived from an EMBL/GenBank/DDBJ whole genome shotgun (WGS) entry which is preliminary data.</text>
</comment>
<dbReference type="InterPro" id="IPR036514">
    <property type="entry name" value="SGNH_hydro_sf"/>
</dbReference>